<evidence type="ECO:0000256" key="1">
    <source>
        <dbReference type="SAM" id="MobiDB-lite"/>
    </source>
</evidence>
<dbReference type="InterPro" id="IPR013241">
    <property type="entry name" value="RNase_P_Pop3"/>
</dbReference>
<dbReference type="GO" id="GO:0004526">
    <property type="term" value="F:ribonuclease P activity"/>
    <property type="evidence" value="ECO:0007669"/>
    <property type="project" value="TreeGrafter"/>
</dbReference>
<evidence type="ECO:0000313" key="2">
    <source>
        <dbReference type="EMBL" id="PVU94454.1"/>
    </source>
</evidence>
<dbReference type="Proteomes" id="UP000245383">
    <property type="component" value="Unassembled WGS sequence"/>
</dbReference>
<gene>
    <name evidence="2" type="ORF">BB561_002531</name>
</gene>
<dbReference type="GO" id="GO:0000172">
    <property type="term" value="C:ribonuclease MRP complex"/>
    <property type="evidence" value="ECO:0007669"/>
    <property type="project" value="TreeGrafter"/>
</dbReference>
<accession>A0A2T9YQC6</accession>
<dbReference type="PANTHER" id="PTHR28272">
    <property type="entry name" value="RIBONUCLEASES P/MRP PROTEIN SUBUNIT POP3"/>
    <property type="match status" value="1"/>
</dbReference>
<dbReference type="GO" id="GO:0000171">
    <property type="term" value="F:ribonuclease MRP activity"/>
    <property type="evidence" value="ECO:0007669"/>
    <property type="project" value="TreeGrafter"/>
</dbReference>
<dbReference type="GO" id="GO:0008033">
    <property type="term" value="P:tRNA processing"/>
    <property type="evidence" value="ECO:0007669"/>
    <property type="project" value="InterPro"/>
</dbReference>
<sequence length="379" mass="41750">MKKNSASGSVITDSKTIFKPVLTTPSAITAFPTLSPSNQAVLLSRLEQLIIPYKAANPFSKQTKAKSTSHKRKVSLDKDIPSSKISKTEKTETNQTVLNSRAILEQTQPEQALLFDTAIHKQTVFLNKNSELKQKKPDWFIDLKLGINQVSQALEQDIRFYETEYFNALRKSSNITNKNSNDTNSLPFVKPPNPKVAVVFCCSVDTQPAHMISHLPNLVQILNARKAHYGRETGNQLQKVSLVGLPEGSETIMSQLFGIKRISTFAVCSDSGYFDALTKFIAGVIPAIESFNGFNIKHIPGIPFPITSNLESNKHYLHTANINLLKPMQVKFIKTTIPTTKNTKNTIAAKSTQSSKNTTAAKSTKNTNNTTANKGLASV</sequence>
<protein>
    <submittedName>
        <fullName evidence="2">Uncharacterized protein</fullName>
    </submittedName>
</protein>
<feature type="region of interest" description="Disordered" evidence="1">
    <location>
        <begin position="61"/>
        <end position="92"/>
    </location>
</feature>
<evidence type="ECO:0000313" key="3">
    <source>
        <dbReference type="Proteomes" id="UP000245383"/>
    </source>
</evidence>
<comment type="caution">
    <text evidence="2">The sequence shown here is derived from an EMBL/GenBank/DDBJ whole genome shotgun (WGS) entry which is preliminary data.</text>
</comment>
<dbReference type="GO" id="GO:0005655">
    <property type="term" value="C:nucleolar ribonuclease P complex"/>
    <property type="evidence" value="ECO:0007669"/>
    <property type="project" value="TreeGrafter"/>
</dbReference>
<dbReference type="STRING" id="133385.A0A2T9YQC6"/>
<dbReference type="EMBL" id="MBFR01000089">
    <property type="protein sequence ID" value="PVU94454.1"/>
    <property type="molecule type" value="Genomic_DNA"/>
</dbReference>
<dbReference type="OrthoDB" id="20109at2759"/>
<dbReference type="AlphaFoldDB" id="A0A2T9YQC6"/>
<feature type="compositionally biased region" description="Basic and acidic residues" evidence="1">
    <location>
        <begin position="74"/>
        <end position="92"/>
    </location>
</feature>
<keyword evidence="3" id="KW-1185">Reference proteome</keyword>
<feature type="compositionally biased region" description="Basic residues" evidence="1">
    <location>
        <begin position="63"/>
        <end position="73"/>
    </location>
</feature>
<reference evidence="2 3" key="1">
    <citation type="journal article" date="2018" name="MBio">
        <title>Comparative Genomics Reveals the Core Gene Toolbox for the Fungus-Insect Symbiosis.</title>
        <authorList>
            <person name="Wang Y."/>
            <person name="Stata M."/>
            <person name="Wang W."/>
            <person name="Stajich J.E."/>
            <person name="White M.M."/>
            <person name="Moncalvo J.M."/>
        </authorList>
    </citation>
    <scope>NUCLEOTIDE SEQUENCE [LARGE SCALE GENOMIC DNA]</scope>
    <source>
        <strain evidence="2 3">SWE-8-4</strain>
    </source>
</reference>
<name>A0A2T9YQC6_9FUNG</name>
<dbReference type="PANTHER" id="PTHR28272:SF1">
    <property type="entry name" value="RIBONUCLEASES P_MRP PROTEIN SUBUNIT POP3"/>
    <property type="match status" value="1"/>
</dbReference>
<dbReference type="GO" id="GO:0005829">
    <property type="term" value="C:cytosol"/>
    <property type="evidence" value="ECO:0007669"/>
    <property type="project" value="TreeGrafter"/>
</dbReference>
<dbReference type="GO" id="GO:0006364">
    <property type="term" value="P:rRNA processing"/>
    <property type="evidence" value="ECO:0007669"/>
    <property type="project" value="InterPro"/>
</dbReference>
<feature type="region of interest" description="Disordered" evidence="1">
    <location>
        <begin position="348"/>
        <end position="379"/>
    </location>
</feature>
<dbReference type="GO" id="GO:0034965">
    <property type="term" value="P:intronic box C/D snoRNA processing"/>
    <property type="evidence" value="ECO:0007669"/>
    <property type="project" value="TreeGrafter"/>
</dbReference>
<organism evidence="2 3">
    <name type="scientific">Smittium simulii</name>
    <dbReference type="NCBI Taxonomy" id="133385"/>
    <lineage>
        <taxon>Eukaryota</taxon>
        <taxon>Fungi</taxon>
        <taxon>Fungi incertae sedis</taxon>
        <taxon>Zoopagomycota</taxon>
        <taxon>Kickxellomycotina</taxon>
        <taxon>Harpellomycetes</taxon>
        <taxon>Harpellales</taxon>
        <taxon>Legeriomycetaceae</taxon>
        <taxon>Smittium</taxon>
    </lineage>
</organism>
<proteinExistence type="predicted"/>